<protein>
    <submittedName>
        <fullName evidence="3">Cytoplasmic protein</fullName>
    </submittedName>
</protein>
<comment type="caution">
    <text evidence="3">The sequence shown here is derived from an EMBL/GenBank/DDBJ whole genome shotgun (WGS) entry which is preliminary data.</text>
</comment>
<dbReference type="Proteomes" id="UP000317691">
    <property type="component" value="Unassembled WGS sequence"/>
</dbReference>
<dbReference type="Pfam" id="PF20114">
    <property type="entry name" value="DUF6504"/>
    <property type="match status" value="1"/>
</dbReference>
<evidence type="ECO:0000313" key="3">
    <source>
        <dbReference type="EMBL" id="TMQ66265.1"/>
    </source>
</evidence>
<reference evidence="3 4" key="1">
    <citation type="journal article" date="2019" name="Nat. Microbiol.">
        <title>Mediterranean grassland soil C-N compound turnover is dependent on rainfall and depth, and is mediated by genomically divergent microorganisms.</title>
        <authorList>
            <person name="Diamond S."/>
            <person name="Andeer P.F."/>
            <person name="Li Z."/>
            <person name="Crits-Christoph A."/>
            <person name="Burstein D."/>
            <person name="Anantharaman K."/>
            <person name="Lane K.R."/>
            <person name="Thomas B.C."/>
            <person name="Pan C."/>
            <person name="Northen T.R."/>
            <person name="Banfield J.F."/>
        </authorList>
    </citation>
    <scope>NUCLEOTIDE SEQUENCE [LARGE SCALE GENOMIC DNA]</scope>
    <source>
        <strain evidence="3">WS_9</strain>
    </source>
</reference>
<sequence length="113" mass="13267">MKESLISEPLKPLFAGAGESPAPGENEFQAVGEPMLPERFVWRGEELVIAEVLERWKEYSRPGAAMQERYLRKHWYRIRSAAGREMKIYFERQARSKAGAKQRWWVYSVFDSE</sequence>
<dbReference type="EMBL" id="VBOZ01000009">
    <property type="protein sequence ID" value="TMQ66265.1"/>
    <property type="molecule type" value="Genomic_DNA"/>
</dbReference>
<organism evidence="3 4">
    <name type="scientific">Eiseniibacteriota bacterium</name>
    <dbReference type="NCBI Taxonomy" id="2212470"/>
    <lineage>
        <taxon>Bacteria</taxon>
        <taxon>Candidatus Eiseniibacteriota</taxon>
    </lineage>
</organism>
<accession>A0A538TRQ2</accession>
<name>A0A538TRQ2_UNCEI</name>
<evidence type="ECO:0000313" key="4">
    <source>
        <dbReference type="Proteomes" id="UP000317691"/>
    </source>
</evidence>
<evidence type="ECO:0000259" key="2">
    <source>
        <dbReference type="Pfam" id="PF20114"/>
    </source>
</evidence>
<feature type="region of interest" description="Disordered" evidence="1">
    <location>
        <begin position="1"/>
        <end position="28"/>
    </location>
</feature>
<dbReference type="AlphaFoldDB" id="A0A538TRQ2"/>
<dbReference type="InterPro" id="IPR045443">
    <property type="entry name" value="DUF6504"/>
</dbReference>
<proteinExistence type="predicted"/>
<feature type="domain" description="DUF6504" evidence="2">
    <location>
        <begin position="6"/>
        <end position="111"/>
    </location>
</feature>
<evidence type="ECO:0000256" key="1">
    <source>
        <dbReference type="SAM" id="MobiDB-lite"/>
    </source>
</evidence>
<gene>
    <name evidence="3" type="ORF">E6K79_02620</name>
</gene>